<name>A0AAJ0BAR5_9PEZI</name>
<evidence type="ECO:0000256" key="5">
    <source>
        <dbReference type="ARBA" id="ARBA00023002"/>
    </source>
</evidence>
<dbReference type="GO" id="GO:0043386">
    <property type="term" value="P:mycotoxin biosynthetic process"/>
    <property type="evidence" value="ECO:0007669"/>
    <property type="project" value="InterPro"/>
</dbReference>
<dbReference type="GO" id="GO:0016491">
    <property type="term" value="F:oxidoreductase activity"/>
    <property type="evidence" value="ECO:0007669"/>
    <property type="project" value="UniProtKB-KW"/>
</dbReference>
<keyword evidence="8" id="KW-0325">Glycoprotein</keyword>
<evidence type="ECO:0000313" key="11">
    <source>
        <dbReference type="Proteomes" id="UP001239445"/>
    </source>
</evidence>
<comment type="similarity">
    <text evidence="9">Belongs to the ustYa family.</text>
</comment>
<dbReference type="GO" id="GO:0016020">
    <property type="term" value="C:membrane"/>
    <property type="evidence" value="ECO:0007669"/>
    <property type="project" value="UniProtKB-SubCell"/>
</dbReference>
<dbReference type="Pfam" id="PF11807">
    <property type="entry name" value="UstYa"/>
    <property type="match status" value="1"/>
</dbReference>
<evidence type="ECO:0000256" key="6">
    <source>
        <dbReference type="ARBA" id="ARBA00023026"/>
    </source>
</evidence>
<keyword evidence="11" id="KW-1185">Reference proteome</keyword>
<evidence type="ECO:0000256" key="3">
    <source>
        <dbReference type="ARBA" id="ARBA00022692"/>
    </source>
</evidence>
<dbReference type="PANTHER" id="PTHR33365">
    <property type="entry name" value="YALI0B05434P"/>
    <property type="match status" value="1"/>
</dbReference>
<comment type="subcellular location">
    <subcellularLocation>
        <location evidence="1">Membrane</location>
        <topology evidence="1">Single-pass membrane protein</topology>
    </subcellularLocation>
</comment>
<proteinExistence type="inferred from homology"/>
<comment type="pathway">
    <text evidence="2">Mycotoxin biosynthesis.</text>
</comment>
<evidence type="ECO:0000256" key="7">
    <source>
        <dbReference type="ARBA" id="ARBA00023136"/>
    </source>
</evidence>
<keyword evidence="5" id="KW-0560">Oxidoreductase</keyword>
<protein>
    <recommendedName>
        <fullName evidence="12">Oxidase ustYa</fullName>
    </recommendedName>
</protein>
<evidence type="ECO:0000256" key="2">
    <source>
        <dbReference type="ARBA" id="ARBA00004685"/>
    </source>
</evidence>
<accession>A0AAJ0BAR5</accession>
<comment type="caution">
    <text evidence="10">The sequence shown here is derived from an EMBL/GenBank/DDBJ whole genome shotgun (WGS) entry which is preliminary data.</text>
</comment>
<reference evidence="10" key="1">
    <citation type="submission" date="2023-06" db="EMBL/GenBank/DDBJ databases">
        <title>Genome-scale phylogeny and comparative genomics of the fungal order Sordariales.</title>
        <authorList>
            <consortium name="Lawrence Berkeley National Laboratory"/>
            <person name="Hensen N."/>
            <person name="Bonometti L."/>
            <person name="Westerberg I."/>
            <person name="Brannstrom I.O."/>
            <person name="Guillou S."/>
            <person name="Cros-Aarteil S."/>
            <person name="Calhoun S."/>
            <person name="Haridas S."/>
            <person name="Kuo A."/>
            <person name="Mondo S."/>
            <person name="Pangilinan J."/>
            <person name="Riley R."/>
            <person name="Labutti K."/>
            <person name="Andreopoulos B."/>
            <person name="Lipzen A."/>
            <person name="Chen C."/>
            <person name="Yanf M."/>
            <person name="Daum C."/>
            <person name="Ng V."/>
            <person name="Clum A."/>
            <person name="Steindorff A."/>
            <person name="Ohm R."/>
            <person name="Martin F."/>
            <person name="Silar P."/>
            <person name="Natvig D."/>
            <person name="Lalanne C."/>
            <person name="Gautier V."/>
            <person name="Ament-Velasquez S.L."/>
            <person name="Kruys A."/>
            <person name="Hutchinson M.I."/>
            <person name="Powell A.J."/>
            <person name="Barry K."/>
            <person name="Miller A.N."/>
            <person name="Grigoriev I.V."/>
            <person name="Debuchy R."/>
            <person name="Gladieux P."/>
            <person name="Thoren M.H."/>
            <person name="Johannesson H."/>
        </authorList>
    </citation>
    <scope>NUCLEOTIDE SEQUENCE</scope>
    <source>
        <strain evidence="10">PSN4</strain>
    </source>
</reference>
<keyword evidence="7" id="KW-0472">Membrane</keyword>
<dbReference type="Proteomes" id="UP001239445">
    <property type="component" value="Unassembled WGS sequence"/>
</dbReference>
<dbReference type="InterPro" id="IPR021765">
    <property type="entry name" value="UstYa-like"/>
</dbReference>
<organism evidence="10 11">
    <name type="scientific">Echria macrotheca</name>
    <dbReference type="NCBI Taxonomy" id="438768"/>
    <lineage>
        <taxon>Eukaryota</taxon>
        <taxon>Fungi</taxon>
        <taxon>Dikarya</taxon>
        <taxon>Ascomycota</taxon>
        <taxon>Pezizomycotina</taxon>
        <taxon>Sordariomycetes</taxon>
        <taxon>Sordariomycetidae</taxon>
        <taxon>Sordariales</taxon>
        <taxon>Schizotheciaceae</taxon>
        <taxon>Echria</taxon>
    </lineage>
</organism>
<sequence length="260" mass="28988">MDDRNEFVDAESASFLHGEIKTTPSHDDIRGGQPVRRRVTSIISRTLPYALVAVASFGLGTLVSPRGTTQRHLIPSDAIFDNIPDKIVVFNPDEIYNDDPFGPDGLESPWTKLSPAGKGHVRVEDPQAWGLSGGYPLEDKAHSQAEEYTISVFHQLHCLAAIKSKLSKLQDWYHGENDKEYLAFALSQDHMRDEHIYHCVDYIRQSIICCGDTTLEKARTVDGKLAAGVDGWDVKHQCRDFDAILEYAAAHRSNNLTGID</sequence>
<evidence type="ECO:0000256" key="9">
    <source>
        <dbReference type="ARBA" id="ARBA00035112"/>
    </source>
</evidence>
<evidence type="ECO:0000256" key="1">
    <source>
        <dbReference type="ARBA" id="ARBA00004167"/>
    </source>
</evidence>
<dbReference type="EMBL" id="MU839837">
    <property type="protein sequence ID" value="KAK1753588.1"/>
    <property type="molecule type" value="Genomic_DNA"/>
</dbReference>
<evidence type="ECO:0000313" key="10">
    <source>
        <dbReference type="EMBL" id="KAK1753588.1"/>
    </source>
</evidence>
<gene>
    <name evidence="10" type="ORF">QBC47DRAFT_430365</name>
</gene>
<evidence type="ECO:0008006" key="12">
    <source>
        <dbReference type="Google" id="ProtNLM"/>
    </source>
</evidence>
<evidence type="ECO:0000256" key="8">
    <source>
        <dbReference type="ARBA" id="ARBA00023180"/>
    </source>
</evidence>
<keyword evidence="6" id="KW-0843">Virulence</keyword>
<evidence type="ECO:0000256" key="4">
    <source>
        <dbReference type="ARBA" id="ARBA00022989"/>
    </source>
</evidence>
<keyword evidence="4" id="KW-1133">Transmembrane helix</keyword>
<keyword evidence="3" id="KW-0812">Transmembrane</keyword>
<dbReference type="AlphaFoldDB" id="A0AAJ0BAR5"/>
<dbReference type="PANTHER" id="PTHR33365:SF11">
    <property type="entry name" value="TAT PATHWAY SIGNAL SEQUENCE"/>
    <property type="match status" value="1"/>
</dbReference>